<feature type="domain" description="Tyr recombinase" evidence="7">
    <location>
        <begin position="177"/>
        <end position="401"/>
    </location>
</feature>
<proteinExistence type="inferred from homology"/>
<comment type="caution">
    <text evidence="9">The sequence shown here is derived from an EMBL/GenBank/DDBJ whole genome shotgun (WGS) entry which is preliminary data.</text>
</comment>
<dbReference type="Gene3D" id="1.10.443.10">
    <property type="entry name" value="Intergrase catalytic core"/>
    <property type="match status" value="1"/>
</dbReference>
<name>A0A4Q5C967_9FIRM</name>
<feature type="domain" description="Core-binding (CB)" evidence="8">
    <location>
        <begin position="69"/>
        <end position="151"/>
    </location>
</feature>
<dbReference type="InterPro" id="IPR004107">
    <property type="entry name" value="Integrase_SAM-like_N"/>
</dbReference>
<evidence type="ECO:0000256" key="3">
    <source>
        <dbReference type="ARBA" id="ARBA00022908"/>
    </source>
</evidence>
<comment type="function">
    <text evidence="1">Site-specific tyrosine recombinase, which acts by catalyzing the cutting and rejoining of the recombining DNA molecules.</text>
</comment>
<dbReference type="Pfam" id="PF00589">
    <property type="entry name" value="Phage_integrase"/>
    <property type="match status" value="1"/>
</dbReference>
<dbReference type="PANTHER" id="PTHR30349:SF91">
    <property type="entry name" value="INTA PROTEIN"/>
    <property type="match status" value="1"/>
</dbReference>
<organism evidence="9 10">
    <name type="scientific">[Ruminococcus] torques</name>
    <dbReference type="NCBI Taxonomy" id="33039"/>
    <lineage>
        <taxon>Bacteria</taxon>
        <taxon>Bacillati</taxon>
        <taxon>Bacillota</taxon>
        <taxon>Clostridia</taxon>
        <taxon>Lachnospirales</taxon>
        <taxon>Lachnospiraceae</taxon>
        <taxon>Mediterraneibacter</taxon>
    </lineage>
</organism>
<dbReference type="GO" id="GO:0003677">
    <property type="term" value="F:DNA binding"/>
    <property type="evidence" value="ECO:0007669"/>
    <property type="project" value="UniProtKB-UniRule"/>
</dbReference>
<evidence type="ECO:0000256" key="5">
    <source>
        <dbReference type="ARBA" id="ARBA00023172"/>
    </source>
</evidence>
<dbReference type="Pfam" id="PF14659">
    <property type="entry name" value="Phage_int_SAM_3"/>
    <property type="match status" value="1"/>
</dbReference>
<keyword evidence="5" id="KW-0233">DNA recombination</keyword>
<dbReference type="InterPro" id="IPR004191">
    <property type="entry name" value="Integrase_Tn916-type_DNA-bd_N"/>
</dbReference>
<evidence type="ECO:0000313" key="10">
    <source>
        <dbReference type="Proteomes" id="UP000292665"/>
    </source>
</evidence>
<dbReference type="AlphaFoldDB" id="A0A4Q5C967"/>
<dbReference type="InterPro" id="IPR010998">
    <property type="entry name" value="Integrase_recombinase_N"/>
</dbReference>
<evidence type="ECO:0000259" key="7">
    <source>
        <dbReference type="PROSITE" id="PS51898"/>
    </source>
</evidence>
<protein>
    <submittedName>
        <fullName evidence="9">Site-specific integrase</fullName>
    </submittedName>
</protein>
<dbReference type="SUPFAM" id="SSF54171">
    <property type="entry name" value="DNA-binding domain"/>
    <property type="match status" value="1"/>
</dbReference>
<dbReference type="InterPro" id="IPR044068">
    <property type="entry name" value="CB"/>
</dbReference>
<dbReference type="CDD" id="cd01189">
    <property type="entry name" value="INT_ICEBs1_C_like"/>
    <property type="match status" value="1"/>
</dbReference>
<evidence type="ECO:0000256" key="6">
    <source>
        <dbReference type="PROSITE-ProRule" id="PRU01248"/>
    </source>
</evidence>
<reference evidence="9 10" key="1">
    <citation type="journal article" date="2019" name="Science, e1252229">
        <title>Invertible promoters mediate bacterial phase variation, antibiotic resistance, and host adaptation in the gut.</title>
        <authorList>
            <person name="Jiang X."/>
            <person name="Hall A.B."/>
            <person name="Arthur T.D."/>
            <person name="Plichta D.R."/>
            <person name="Covington C.T."/>
            <person name="Poyet M."/>
            <person name="Crothers J."/>
            <person name="Moses P.L."/>
            <person name="Tolonen A.C."/>
            <person name="Vlamakis H."/>
            <person name="Alm E.J."/>
            <person name="Xavier R.J."/>
        </authorList>
    </citation>
    <scope>NUCLEOTIDE SEQUENCE [LARGE SCALE GENOMIC DNA]</scope>
    <source>
        <strain evidence="10">aa_0143</strain>
    </source>
</reference>
<evidence type="ECO:0000256" key="2">
    <source>
        <dbReference type="ARBA" id="ARBA00008857"/>
    </source>
</evidence>
<dbReference type="Proteomes" id="UP000292665">
    <property type="component" value="Unassembled WGS sequence"/>
</dbReference>
<accession>A0A4Q5C967</accession>
<dbReference type="SUPFAM" id="SSF56349">
    <property type="entry name" value="DNA breaking-rejoining enzymes"/>
    <property type="match status" value="1"/>
</dbReference>
<dbReference type="PROSITE" id="PS51900">
    <property type="entry name" value="CB"/>
    <property type="match status" value="1"/>
</dbReference>
<dbReference type="GO" id="GO:0006310">
    <property type="term" value="P:DNA recombination"/>
    <property type="evidence" value="ECO:0007669"/>
    <property type="project" value="UniProtKB-KW"/>
</dbReference>
<dbReference type="Gene3D" id="1.10.150.130">
    <property type="match status" value="1"/>
</dbReference>
<dbReference type="InterPro" id="IPR013762">
    <property type="entry name" value="Integrase-like_cat_sf"/>
</dbReference>
<dbReference type="RefSeq" id="WP_129794863.1">
    <property type="nucleotide sequence ID" value="NZ_RCYR01000010.1"/>
</dbReference>
<dbReference type="InterPro" id="IPR016177">
    <property type="entry name" value="DNA-bd_dom_sf"/>
</dbReference>
<evidence type="ECO:0000256" key="4">
    <source>
        <dbReference type="ARBA" id="ARBA00023125"/>
    </source>
</evidence>
<dbReference type="Pfam" id="PF02920">
    <property type="entry name" value="Integrase_DNA"/>
    <property type="match status" value="1"/>
</dbReference>
<dbReference type="PANTHER" id="PTHR30349">
    <property type="entry name" value="PHAGE INTEGRASE-RELATED"/>
    <property type="match status" value="1"/>
</dbReference>
<sequence length="410" mass="48032">MAEKRKDKARTVLKTGEVQRKNGTYQYSWMDGQLKRRFIYAKTLADLREKEKNILKDKCDGIKTEARYTTVNDLFDLWLNLKRGLKNNTLENYKYLYNTFVRPVIGNKRVSTLRKSDVKKYYNYLADERNLKVSTIDSIHTVLHQILQIAVDDDYIRNNPSDNVLRELKKSHAFQSEKRRALTRPEQDLFLDYLKTHPVYEHWYPVFAVMIGTGLRVGEVTGLRWCDIDMKSGMIDVNHTLVYYDHRTEGSKKGCYFNVNTTKTPASMRQVPMLDFVKEAFELEKQKQKDLDIHCEVTIDGYSDFIFINRFGQAQHQATLNKAIRRIIRDCNDEQFEKSEEPEVLLPHFSCHSLRHTFTTRMCEAGVNIKVIQDALGHTDISTTLNIYTDVTKELKTSEFKGLDNYFKAQ</sequence>
<comment type="similarity">
    <text evidence="2">Belongs to the 'phage' integrase family.</text>
</comment>
<evidence type="ECO:0000259" key="8">
    <source>
        <dbReference type="PROSITE" id="PS51900"/>
    </source>
</evidence>
<gene>
    <name evidence="9" type="ORF">EAI93_06750</name>
</gene>
<evidence type="ECO:0000256" key="1">
    <source>
        <dbReference type="ARBA" id="ARBA00003283"/>
    </source>
</evidence>
<dbReference type="EMBL" id="RCYR01000010">
    <property type="protein sequence ID" value="RYS80274.1"/>
    <property type="molecule type" value="Genomic_DNA"/>
</dbReference>
<evidence type="ECO:0000313" key="9">
    <source>
        <dbReference type="EMBL" id="RYS80274.1"/>
    </source>
</evidence>
<dbReference type="GO" id="GO:0008907">
    <property type="term" value="F:integrase activity"/>
    <property type="evidence" value="ECO:0007669"/>
    <property type="project" value="InterPro"/>
</dbReference>
<keyword evidence="4 6" id="KW-0238">DNA-binding</keyword>
<dbReference type="Gene3D" id="3.30.160.60">
    <property type="entry name" value="Classic Zinc Finger"/>
    <property type="match status" value="1"/>
</dbReference>
<dbReference type="InterPro" id="IPR011010">
    <property type="entry name" value="DNA_brk_join_enz"/>
</dbReference>
<dbReference type="PROSITE" id="PS51898">
    <property type="entry name" value="TYR_RECOMBINASE"/>
    <property type="match status" value="1"/>
</dbReference>
<dbReference type="InterPro" id="IPR050090">
    <property type="entry name" value="Tyrosine_recombinase_XerCD"/>
</dbReference>
<keyword evidence="3" id="KW-0229">DNA integration</keyword>
<dbReference type="InterPro" id="IPR002104">
    <property type="entry name" value="Integrase_catalytic"/>
</dbReference>